<dbReference type="PANTHER" id="PTHR38592:SF3">
    <property type="entry name" value="BLL4819 PROTEIN"/>
    <property type="match status" value="1"/>
</dbReference>
<keyword evidence="1" id="KW-0472">Membrane</keyword>
<feature type="transmembrane region" description="Helical" evidence="1">
    <location>
        <begin position="308"/>
        <end position="327"/>
    </location>
</feature>
<dbReference type="RefSeq" id="WP_274722958.1">
    <property type="nucleotide sequence ID" value="NZ_JARBFT010000008.1"/>
</dbReference>
<keyword evidence="1" id="KW-0812">Transmembrane</keyword>
<evidence type="ECO:0000256" key="1">
    <source>
        <dbReference type="SAM" id="Phobius"/>
    </source>
</evidence>
<evidence type="ECO:0000313" key="2">
    <source>
        <dbReference type="EMBL" id="MDE1515327.1"/>
    </source>
</evidence>
<keyword evidence="3" id="KW-1185">Reference proteome</keyword>
<accession>A0ABT5V2K8</accession>
<dbReference type="InterPro" id="IPR014550">
    <property type="entry name" value="UCP028704_OpgC"/>
</dbReference>
<dbReference type="EMBL" id="JARBFT010000008">
    <property type="protein sequence ID" value="MDE1515327.1"/>
    <property type="molecule type" value="Genomic_DNA"/>
</dbReference>
<dbReference type="Proteomes" id="UP001216189">
    <property type="component" value="Unassembled WGS sequence"/>
</dbReference>
<evidence type="ECO:0000313" key="3">
    <source>
        <dbReference type="Proteomes" id="UP001216189"/>
    </source>
</evidence>
<feature type="transmembrane region" description="Helical" evidence="1">
    <location>
        <begin position="371"/>
        <end position="389"/>
    </location>
</feature>
<feature type="transmembrane region" description="Helical" evidence="1">
    <location>
        <begin position="56"/>
        <end position="76"/>
    </location>
</feature>
<sequence>MSVNESTLPARLNFSYPSVDKRDLRIDMLRGMAMLMMVVAHVEVMSLFNILTWERFGLITGAEGFVILSGFVLGFLKRRQLQTEPLLSVSYSLIRRAVTLYVVNIVIILSILILGWISFIDIYELTHFVDRYSGVAYSMYPVSEQIKEAWFNQIIFLQIGPHQSQILGLYFYLLLLSPIFLWLLHAQRVFYLVILSLFLYCYFQLTQQHIVSAKFDSAFPLLAWQLIYVLGMSCGWYKDELLSLAKTQTGKWVIAAMVVIAMVMFFIAQNHTNLFMPSYLMLHVIPAEQFDWLYKNFAAKNELGPLRILNNACLIVSLYLLLTYCWLPINKLFGWFFIVLGQNSLYAFILHVYIVLLASQWVKFNLWEQHWVLNTLVHTLCLLALWLMAKFKVLKNIIPN</sequence>
<proteinExistence type="predicted"/>
<feature type="transmembrane region" description="Helical" evidence="1">
    <location>
        <begin position="31"/>
        <end position="50"/>
    </location>
</feature>
<reference evidence="2 3" key="1">
    <citation type="submission" date="2023-02" db="EMBL/GenBank/DDBJ databases">
        <title>Vibrio intestini sp. nov., a close relative of Vibrio cholerae isolated from the intestine of Healthy Culter dabryi.</title>
        <authorList>
            <person name="Wu N."/>
        </authorList>
    </citation>
    <scope>NUCLEOTIDE SEQUENCE [LARGE SCALE GENOMIC DNA]</scope>
    <source>
        <strain evidence="2 3">DSL-7</strain>
    </source>
</reference>
<comment type="caution">
    <text evidence="2">The sequence shown here is derived from an EMBL/GenBank/DDBJ whole genome shotgun (WGS) entry which is preliminary data.</text>
</comment>
<feature type="transmembrane region" description="Helical" evidence="1">
    <location>
        <begin position="217"/>
        <end position="237"/>
    </location>
</feature>
<name>A0ABT5V2K8_9VIBR</name>
<dbReference type="PANTHER" id="PTHR38592">
    <property type="entry name" value="BLL4819 PROTEIN"/>
    <property type="match status" value="1"/>
</dbReference>
<feature type="transmembrane region" description="Helical" evidence="1">
    <location>
        <begin position="249"/>
        <end position="268"/>
    </location>
</feature>
<keyword evidence="1" id="KW-1133">Transmembrane helix</keyword>
<organism evidence="2 3">
    <name type="scientific">Vibrio chanodichtyis</name>
    <dbReference type="NCBI Taxonomy" id="3027932"/>
    <lineage>
        <taxon>Bacteria</taxon>
        <taxon>Pseudomonadati</taxon>
        <taxon>Pseudomonadota</taxon>
        <taxon>Gammaproteobacteria</taxon>
        <taxon>Vibrionales</taxon>
        <taxon>Vibrionaceae</taxon>
        <taxon>Vibrio</taxon>
    </lineage>
</organism>
<feature type="transmembrane region" description="Helical" evidence="1">
    <location>
        <begin position="334"/>
        <end position="359"/>
    </location>
</feature>
<gene>
    <name evidence="2" type="primary">opgC</name>
    <name evidence="2" type="ORF">PUN32_09925</name>
</gene>
<protein>
    <submittedName>
        <fullName evidence="2">OpgC domain-containing protein</fullName>
    </submittedName>
</protein>
<feature type="transmembrane region" description="Helical" evidence="1">
    <location>
        <begin position="189"/>
        <end position="205"/>
    </location>
</feature>
<feature type="transmembrane region" description="Helical" evidence="1">
    <location>
        <begin position="166"/>
        <end position="184"/>
    </location>
</feature>
<feature type="transmembrane region" description="Helical" evidence="1">
    <location>
        <begin position="97"/>
        <end position="119"/>
    </location>
</feature>
<dbReference type="Pfam" id="PF10129">
    <property type="entry name" value="OpgC_C"/>
    <property type="match status" value="1"/>
</dbReference>